<dbReference type="EMBL" id="KL584825">
    <property type="protein sequence ID" value="KEQ66198.1"/>
    <property type="molecule type" value="Genomic_DNA"/>
</dbReference>
<evidence type="ECO:0000256" key="1">
    <source>
        <dbReference type="SAM" id="MobiDB-lite"/>
    </source>
</evidence>
<protein>
    <submittedName>
        <fullName evidence="3">Uncharacterized protein</fullName>
    </submittedName>
</protein>
<feature type="transmembrane region" description="Helical" evidence="2">
    <location>
        <begin position="44"/>
        <end position="63"/>
    </location>
</feature>
<dbReference type="GeneID" id="63917448"/>
<sequence length="138" mass="14930">MSTLNPPTFPSEPKSASDPTTTTPAQCQNCKPAPLFSIKTLKTLFWYILIGFTSSVLLNYLGVNVSTPANGNPRSICLSRNTGNLCMSWASYPGNGLPDEAYDTITRFSTDCVHNGGRTEFKATMADGGVLFICQPLR</sequence>
<evidence type="ECO:0000313" key="4">
    <source>
        <dbReference type="Proteomes" id="UP000030672"/>
    </source>
</evidence>
<name>A0A074W094_AURM1</name>
<keyword evidence="2" id="KW-1133">Transmembrane helix</keyword>
<keyword evidence="2" id="KW-0472">Membrane</keyword>
<dbReference type="HOGENOM" id="CLU_1854855_0_0_1"/>
<dbReference type="AlphaFoldDB" id="A0A074W094"/>
<keyword evidence="4" id="KW-1185">Reference proteome</keyword>
<gene>
    <name evidence="3" type="ORF">M437DRAFT_62425</name>
</gene>
<accession>A0A074W094</accession>
<proteinExistence type="predicted"/>
<evidence type="ECO:0000313" key="3">
    <source>
        <dbReference type="EMBL" id="KEQ66198.1"/>
    </source>
</evidence>
<feature type="region of interest" description="Disordered" evidence="1">
    <location>
        <begin position="1"/>
        <end position="25"/>
    </location>
</feature>
<reference evidence="3 4" key="1">
    <citation type="journal article" date="2014" name="BMC Genomics">
        <title>Genome sequencing of four Aureobasidium pullulans varieties: biotechnological potential, stress tolerance, and description of new species.</title>
        <authorList>
            <person name="Gostin Ar C."/>
            <person name="Ohm R.A."/>
            <person name="Kogej T."/>
            <person name="Sonjak S."/>
            <person name="Turk M."/>
            <person name="Zajc J."/>
            <person name="Zalar P."/>
            <person name="Grube M."/>
            <person name="Sun H."/>
            <person name="Han J."/>
            <person name="Sharma A."/>
            <person name="Chiniquy J."/>
            <person name="Ngan C.Y."/>
            <person name="Lipzen A."/>
            <person name="Barry K."/>
            <person name="Grigoriev I.V."/>
            <person name="Gunde-Cimerman N."/>
        </authorList>
    </citation>
    <scope>NUCLEOTIDE SEQUENCE [LARGE SCALE GENOMIC DNA]</scope>
    <source>
        <strain evidence="3 4">CBS 110374</strain>
    </source>
</reference>
<dbReference type="RefSeq" id="XP_040883221.1">
    <property type="nucleotide sequence ID" value="XM_041024075.1"/>
</dbReference>
<evidence type="ECO:0000256" key="2">
    <source>
        <dbReference type="SAM" id="Phobius"/>
    </source>
</evidence>
<dbReference type="Proteomes" id="UP000030672">
    <property type="component" value="Unassembled WGS sequence"/>
</dbReference>
<keyword evidence="2" id="KW-0812">Transmembrane</keyword>
<organism evidence="3 4">
    <name type="scientific">Aureobasidium melanogenum (strain CBS 110374)</name>
    <name type="common">Aureobasidium pullulans var. melanogenum</name>
    <dbReference type="NCBI Taxonomy" id="1043003"/>
    <lineage>
        <taxon>Eukaryota</taxon>
        <taxon>Fungi</taxon>
        <taxon>Dikarya</taxon>
        <taxon>Ascomycota</taxon>
        <taxon>Pezizomycotina</taxon>
        <taxon>Dothideomycetes</taxon>
        <taxon>Dothideomycetidae</taxon>
        <taxon>Dothideales</taxon>
        <taxon>Saccotheciaceae</taxon>
        <taxon>Aureobasidium</taxon>
    </lineage>
</organism>